<dbReference type="AlphaFoldDB" id="A0A7Z0WJ09"/>
<proteinExistence type="predicted"/>
<dbReference type="Proteomes" id="UP000185696">
    <property type="component" value="Unassembled WGS sequence"/>
</dbReference>
<gene>
    <name evidence="1" type="ORF">BLA60_32390</name>
</gene>
<evidence type="ECO:0000313" key="1">
    <source>
        <dbReference type="EMBL" id="OLF06336.1"/>
    </source>
</evidence>
<dbReference type="RefSeq" id="WP_075136838.1">
    <property type="nucleotide sequence ID" value="NZ_MSIF01000022.1"/>
</dbReference>
<sequence length="114" mass="12398">MTSPSGNSDQQTPSDYFFADLAHLDTIIARWNDIQAEIRTHGSNLEQVALVANAPAADRPSSLQARTFVDSMGIAAMHNRTLLDHATAQVERLSAARATYDETEAGNTIRLTGR</sequence>
<accession>A0A7Z0WJ09</accession>
<keyword evidence="2" id="KW-1185">Reference proteome</keyword>
<reference evidence="1 2" key="1">
    <citation type="submission" date="2016-12" db="EMBL/GenBank/DDBJ databases">
        <title>The draft genome sequence of Actinophytocola xinjiangensis.</title>
        <authorList>
            <person name="Wang W."/>
            <person name="Yuan L."/>
        </authorList>
    </citation>
    <scope>NUCLEOTIDE SEQUENCE [LARGE SCALE GENOMIC DNA]</scope>
    <source>
        <strain evidence="1 2">CGMCC 4.4663</strain>
    </source>
</reference>
<evidence type="ECO:0000313" key="2">
    <source>
        <dbReference type="Proteomes" id="UP000185696"/>
    </source>
</evidence>
<dbReference type="EMBL" id="MSIF01000022">
    <property type="protein sequence ID" value="OLF06336.1"/>
    <property type="molecule type" value="Genomic_DNA"/>
</dbReference>
<organism evidence="1 2">
    <name type="scientific">Actinophytocola xinjiangensis</name>
    <dbReference type="NCBI Taxonomy" id="485602"/>
    <lineage>
        <taxon>Bacteria</taxon>
        <taxon>Bacillati</taxon>
        <taxon>Actinomycetota</taxon>
        <taxon>Actinomycetes</taxon>
        <taxon>Pseudonocardiales</taxon>
        <taxon>Pseudonocardiaceae</taxon>
    </lineage>
</organism>
<comment type="caution">
    <text evidence="1">The sequence shown here is derived from an EMBL/GenBank/DDBJ whole genome shotgun (WGS) entry which is preliminary data.</text>
</comment>
<name>A0A7Z0WJ09_9PSEU</name>
<protein>
    <recommendedName>
        <fullName evidence="3">PE family protein</fullName>
    </recommendedName>
</protein>
<evidence type="ECO:0008006" key="3">
    <source>
        <dbReference type="Google" id="ProtNLM"/>
    </source>
</evidence>